<dbReference type="PANTHER" id="PTHR31642">
    <property type="entry name" value="TRICHOTHECENE 3-O-ACETYLTRANSFERASE"/>
    <property type="match status" value="1"/>
</dbReference>
<dbReference type="PANTHER" id="PTHR31642:SF331">
    <property type="entry name" value="TRYPTAMINE BENZOYLTRANSFERASE 2"/>
    <property type="match status" value="1"/>
</dbReference>
<organism evidence="4 5">
    <name type="scientific">Setaria italica</name>
    <name type="common">Foxtail millet</name>
    <name type="synonym">Panicum italicum</name>
    <dbReference type="NCBI Taxonomy" id="4555"/>
    <lineage>
        <taxon>Eukaryota</taxon>
        <taxon>Viridiplantae</taxon>
        <taxon>Streptophyta</taxon>
        <taxon>Embryophyta</taxon>
        <taxon>Tracheophyta</taxon>
        <taxon>Spermatophyta</taxon>
        <taxon>Magnoliopsida</taxon>
        <taxon>Liliopsida</taxon>
        <taxon>Poales</taxon>
        <taxon>Poaceae</taxon>
        <taxon>PACMAD clade</taxon>
        <taxon>Panicoideae</taxon>
        <taxon>Panicodae</taxon>
        <taxon>Paniceae</taxon>
        <taxon>Cenchrinae</taxon>
        <taxon>Setaria</taxon>
    </lineage>
</organism>
<protein>
    <submittedName>
        <fullName evidence="4">Uncharacterized protein</fullName>
    </submittedName>
</protein>
<dbReference type="Pfam" id="PF02458">
    <property type="entry name" value="Transferase"/>
    <property type="match status" value="1"/>
</dbReference>
<accession>A0A0Q3P4M9</accession>
<keyword evidence="3" id="KW-0012">Acyltransferase</keyword>
<dbReference type="EMBL" id="AGNK02003522">
    <property type="status" value="NOT_ANNOTATED_CDS"/>
    <property type="molecule type" value="Genomic_DNA"/>
</dbReference>
<dbReference type="Gramene" id="KQL00534">
    <property type="protein sequence ID" value="KQL00534"/>
    <property type="gene ID" value="SETIT_015075mg"/>
</dbReference>
<evidence type="ECO:0000256" key="2">
    <source>
        <dbReference type="ARBA" id="ARBA00022679"/>
    </source>
</evidence>
<keyword evidence="5" id="KW-1185">Reference proteome</keyword>
<dbReference type="EnsemblPlants" id="KQL00534">
    <property type="protein sequence ID" value="KQL00534"/>
    <property type="gene ID" value="SETIT_015075mg"/>
</dbReference>
<evidence type="ECO:0000313" key="5">
    <source>
        <dbReference type="Proteomes" id="UP000004995"/>
    </source>
</evidence>
<sequence length="197" mass="20614">GRDQEPKGIFTFQCLLAHVWKRITAARGLNPETFSQVRVAVNCRGRADPPVPADFFGNMVLWAFPRLRVGDLLGSSYGGVVGAIRDAVARVDGGYIQSFVDFGAAADAGGERVAATTAPPGHDAVPGPGGGQLAGVPVPPDGPRHRPPCAFVAPDLPVDGLMVFMPSATAKGGVDLFIGLVEGHVEEFHRICYSGLI</sequence>
<evidence type="ECO:0000313" key="4">
    <source>
        <dbReference type="EnsemblPlants" id="KQL00534"/>
    </source>
</evidence>
<dbReference type="Proteomes" id="UP000004995">
    <property type="component" value="Unassembled WGS sequence"/>
</dbReference>
<dbReference type="InParanoid" id="A0A0Q3P4M9"/>
<dbReference type="InterPro" id="IPR050317">
    <property type="entry name" value="Plant_Fungal_Acyltransferase"/>
</dbReference>
<reference evidence="4" key="2">
    <citation type="submission" date="2018-08" db="UniProtKB">
        <authorList>
            <consortium name="EnsemblPlants"/>
        </authorList>
    </citation>
    <scope>IDENTIFICATION</scope>
    <source>
        <strain evidence="4">Yugu1</strain>
    </source>
</reference>
<dbReference type="AlphaFoldDB" id="A0A0Q3P4M9"/>
<dbReference type="STRING" id="4555.A0A0Q3P4M9"/>
<dbReference type="GO" id="GO:0016747">
    <property type="term" value="F:acyltransferase activity, transferring groups other than amino-acyl groups"/>
    <property type="evidence" value="ECO:0007669"/>
    <property type="project" value="UniProtKB-ARBA"/>
</dbReference>
<keyword evidence="2" id="KW-0808">Transferase</keyword>
<dbReference type="eggNOG" id="ENOG502QVP8">
    <property type="taxonomic scope" value="Eukaryota"/>
</dbReference>
<dbReference type="Gene3D" id="3.30.559.10">
    <property type="entry name" value="Chloramphenicol acetyltransferase-like domain"/>
    <property type="match status" value="1"/>
</dbReference>
<evidence type="ECO:0000256" key="3">
    <source>
        <dbReference type="ARBA" id="ARBA00023315"/>
    </source>
</evidence>
<reference evidence="5" key="1">
    <citation type="journal article" date="2012" name="Nat. Biotechnol.">
        <title>Reference genome sequence of the model plant Setaria.</title>
        <authorList>
            <person name="Bennetzen J.L."/>
            <person name="Schmutz J."/>
            <person name="Wang H."/>
            <person name="Percifield R."/>
            <person name="Hawkins J."/>
            <person name="Pontaroli A.C."/>
            <person name="Estep M."/>
            <person name="Feng L."/>
            <person name="Vaughn J.N."/>
            <person name="Grimwood J."/>
            <person name="Jenkins J."/>
            <person name="Barry K."/>
            <person name="Lindquist E."/>
            <person name="Hellsten U."/>
            <person name="Deshpande S."/>
            <person name="Wang X."/>
            <person name="Wu X."/>
            <person name="Mitros T."/>
            <person name="Triplett J."/>
            <person name="Yang X."/>
            <person name="Ye C.Y."/>
            <person name="Mauro-Herrera M."/>
            <person name="Wang L."/>
            <person name="Li P."/>
            <person name="Sharma M."/>
            <person name="Sharma R."/>
            <person name="Ronald P.C."/>
            <person name="Panaud O."/>
            <person name="Kellogg E.A."/>
            <person name="Brutnell T.P."/>
            <person name="Doust A.N."/>
            <person name="Tuskan G.A."/>
            <person name="Rokhsar D."/>
            <person name="Devos K.M."/>
        </authorList>
    </citation>
    <scope>NUCLEOTIDE SEQUENCE [LARGE SCALE GENOMIC DNA]</scope>
    <source>
        <strain evidence="5">cv. Yugu1</strain>
    </source>
</reference>
<dbReference type="InterPro" id="IPR023213">
    <property type="entry name" value="CAT-like_dom_sf"/>
</dbReference>
<comment type="similarity">
    <text evidence="1">Belongs to the plant acyltransferase family.</text>
</comment>
<name>A0A0Q3P4M9_SETIT</name>
<proteinExistence type="inferred from homology"/>
<evidence type="ECO:0000256" key="1">
    <source>
        <dbReference type="ARBA" id="ARBA00009861"/>
    </source>
</evidence>